<dbReference type="Gene3D" id="3.90.1150.30">
    <property type="match status" value="1"/>
</dbReference>
<evidence type="ECO:0000313" key="1">
    <source>
        <dbReference type="EMBL" id="PMB82075.1"/>
    </source>
</evidence>
<dbReference type="InterPro" id="IPR015947">
    <property type="entry name" value="PUA-like_sf"/>
</dbReference>
<comment type="caution">
    <text evidence="1">The sequence shown here is derived from an EMBL/GenBank/DDBJ whole genome shotgun (WGS) entry which is preliminary data.</text>
</comment>
<dbReference type="Pfam" id="PF04237">
    <property type="entry name" value="YjbR"/>
    <property type="match status" value="1"/>
</dbReference>
<dbReference type="PANTHER" id="PTHR35145:SF1">
    <property type="entry name" value="CYTOPLASMIC PROTEIN"/>
    <property type="match status" value="1"/>
</dbReference>
<dbReference type="InterPro" id="IPR058532">
    <property type="entry name" value="YjbR/MT2646/Rv2570-like"/>
</dbReference>
<protein>
    <recommendedName>
        <fullName evidence="3">MmcQ family protein</fullName>
    </recommendedName>
</protein>
<dbReference type="EMBL" id="PNFV01000010">
    <property type="protein sequence ID" value="PMB82075.1"/>
    <property type="molecule type" value="Genomic_DNA"/>
</dbReference>
<gene>
    <name evidence="1" type="ORF">CK797_07800</name>
</gene>
<dbReference type="SUPFAM" id="SSF88697">
    <property type="entry name" value="PUA domain-like"/>
    <property type="match status" value="1"/>
</dbReference>
<dbReference type="AlphaFoldDB" id="A0A2J6NL66"/>
<dbReference type="SUPFAM" id="SSF142906">
    <property type="entry name" value="YjbR-like"/>
    <property type="match status" value="1"/>
</dbReference>
<dbReference type="OrthoDB" id="9789813at2"/>
<sequence>MTIEEEAFHKKRPNFAKLPAAGFAQYKHNYQYEQDFMGGQFRAVVQVKHDGRVSGNVIDNNTGEEYLPLRAAHCGPFAARVKTAYLNLLHRIADQSFISVPFHGDQANRLATWIDQEFHDHPAFVFKRLPDYAVFREPQSQKWYGLVMNILRARLTNKQATGKDRVEVIELRCPPKQRSALLQCDGIYPGYHLSRKNWICVTLDDTLTDADLKQLVQASRQLLTKSHAWLVPANPKYYDIMHAFVDHDTITWKQSTTVRVGDTVFLYVSAPVKAIIYRCRVMATDIPYNYQSPELKIKRVMQLQLEKEYAHDQFTFPYIKQHGVTSVQGPRHVPANLLEQLEK</sequence>
<dbReference type="PANTHER" id="PTHR35145">
    <property type="entry name" value="CYTOPLASMIC PROTEIN-RELATED"/>
    <property type="match status" value="1"/>
</dbReference>
<dbReference type="InterPro" id="IPR038056">
    <property type="entry name" value="YjbR-like_sf"/>
</dbReference>
<accession>A0A2J6NL66</accession>
<organism evidence="1 2">
    <name type="scientific">Limosilactobacillus pontis</name>
    <dbReference type="NCBI Taxonomy" id="35787"/>
    <lineage>
        <taxon>Bacteria</taxon>
        <taxon>Bacillati</taxon>
        <taxon>Bacillota</taxon>
        <taxon>Bacilli</taxon>
        <taxon>Lactobacillales</taxon>
        <taxon>Lactobacillaceae</taxon>
        <taxon>Limosilactobacillus</taxon>
    </lineage>
</organism>
<evidence type="ECO:0000313" key="2">
    <source>
        <dbReference type="Proteomes" id="UP000239920"/>
    </source>
</evidence>
<evidence type="ECO:0008006" key="3">
    <source>
        <dbReference type="Google" id="ProtNLM"/>
    </source>
</evidence>
<reference evidence="1 2" key="1">
    <citation type="submission" date="2017-09" db="EMBL/GenBank/DDBJ databases">
        <title>Bacterial strain isolated from the female urinary microbiota.</title>
        <authorList>
            <person name="Thomas-White K."/>
            <person name="Kumar N."/>
            <person name="Forster S."/>
            <person name="Putonti C."/>
            <person name="Lawley T."/>
            <person name="Wolfe A.J."/>
        </authorList>
    </citation>
    <scope>NUCLEOTIDE SEQUENCE [LARGE SCALE GENOMIC DNA]</scope>
    <source>
        <strain evidence="1 2">UMB0683</strain>
    </source>
</reference>
<dbReference type="InterPro" id="IPR007351">
    <property type="entry name" value="YjbR"/>
</dbReference>
<dbReference type="RefSeq" id="WP_104689198.1">
    <property type="nucleotide sequence ID" value="NZ_JBKTHY010000011.1"/>
</dbReference>
<dbReference type="Proteomes" id="UP000239920">
    <property type="component" value="Unassembled WGS sequence"/>
</dbReference>
<name>A0A2J6NL66_9LACO</name>
<proteinExistence type="predicted"/>